<organism evidence="1">
    <name type="scientific">Arundo donax</name>
    <name type="common">Giant reed</name>
    <name type="synonym">Donax arundinaceus</name>
    <dbReference type="NCBI Taxonomy" id="35708"/>
    <lineage>
        <taxon>Eukaryota</taxon>
        <taxon>Viridiplantae</taxon>
        <taxon>Streptophyta</taxon>
        <taxon>Embryophyta</taxon>
        <taxon>Tracheophyta</taxon>
        <taxon>Spermatophyta</taxon>
        <taxon>Magnoliopsida</taxon>
        <taxon>Liliopsida</taxon>
        <taxon>Poales</taxon>
        <taxon>Poaceae</taxon>
        <taxon>PACMAD clade</taxon>
        <taxon>Arundinoideae</taxon>
        <taxon>Arundineae</taxon>
        <taxon>Arundo</taxon>
    </lineage>
</organism>
<protein>
    <submittedName>
        <fullName evidence="1">Uncharacterized protein</fullName>
    </submittedName>
</protein>
<accession>A0A0A9GQE7</accession>
<sequence length="33" mass="3961">MSIKLIDSLKCWTKYTLRYRLVTEGSTRQNINK</sequence>
<evidence type="ECO:0000313" key="1">
    <source>
        <dbReference type="EMBL" id="JAE24791.1"/>
    </source>
</evidence>
<reference evidence="1" key="2">
    <citation type="journal article" date="2015" name="Data Brief">
        <title>Shoot transcriptome of the giant reed, Arundo donax.</title>
        <authorList>
            <person name="Barrero R.A."/>
            <person name="Guerrero F.D."/>
            <person name="Moolhuijzen P."/>
            <person name="Goolsby J.A."/>
            <person name="Tidwell J."/>
            <person name="Bellgard S.E."/>
            <person name="Bellgard M.I."/>
        </authorList>
    </citation>
    <scope>NUCLEOTIDE SEQUENCE</scope>
    <source>
        <tissue evidence="1">Shoot tissue taken approximately 20 cm above the soil surface</tissue>
    </source>
</reference>
<proteinExistence type="predicted"/>
<name>A0A0A9GQE7_ARUDO</name>
<dbReference type="AlphaFoldDB" id="A0A0A9GQE7"/>
<dbReference type="EMBL" id="GBRH01173105">
    <property type="protein sequence ID" value="JAE24791.1"/>
    <property type="molecule type" value="Transcribed_RNA"/>
</dbReference>
<reference evidence="1" key="1">
    <citation type="submission" date="2014-09" db="EMBL/GenBank/DDBJ databases">
        <authorList>
            <person name="Magalhaes I.L.F."/>
            <person name="Oliveira U."/>
            <person name="Santos F.R."/>
            <person name="Vidigal T.H.D.A."/>
            <person name="Brescovit A.D."/>
            <person name="Santos A.J."/>
        </authorList>
    </citation>
    <scope>NUCLEOTIDE SEQUENCE</scope>
    <source>
        <tissue evidence="1">Shoot tissue taken approximately 20 cm above the soil surface</tissue>
    </source>
</reference>